<accession>A0A1A8VV64</accession>
<dbReference type="EMBL" id="FLQV01000444">
    <property type="protein sequence ID" value="SBS92577.1"/>
    <property type="molecule type" value="Genomic_DNA"/>
</dbReference>
<evidence type="ECO:0000313" key="4">
    <source>
        <dbReference type="Proteomes" id="UP000078546"/>
    </source>
</evidence>
<name>A0A1A8VV64_PLAOA</name>
<organism evidence="2 5">
    <name type="scientific">Plasmodium ovale curtisi</name>
    <dbReference type="NCBI Taxonomy" id="864141"/>
    <lineage>
        <taxon>Eukaryota</taxon>
        <taxon>Sar</taxon>
        <taxon>Alveolata</taxon>
        <taxon>Apicomplexa</taxon>
        <taxon>Aconoidasida</taxon>
        <taxon>Haemosporida</taxon>
        <taxon>Plasmodiidae</taxon>
        <taxon>Plasmodium</taxon>
        <taxon>Plasmodium (Plasmodium)</taxon>
    </lineage>
</organism>
<dbReference type="Proteomes" id="UP000078560">
    <property type="component" value="Unassembled WGS sequence"/>
</dbReference>
<evidence type="ECO:0000256" key="1">
    <source>
        <dbReference type="SAM" id="MobiDB-lite"/>
    </source>
</evidence>
<reference evidence="2" key="1">
    <citation type="submission" date="2016-05" db="EMBL/GenBank/DDBJ databases">
        <authorList>
            <person name="Lavstsen T."/>
            <person name="Jespersen J.S."/>
        </authorList>
    </citation>
    <scope>NUCLEOTIDE SEQUENCE [LARGE SCALE GENOMIC DNA]</scope>
</reference>
<proteinExistence type="predicted"/>
<evidence type="ECO:0000313" key="3">
    <source>
        <dbReference type="EMBL" id="SBS92577.1"/>
    </source>
</evidence>
<evidence type="ECO:0000313" key="2">
    <source>
        <dbReference type="EMBL" id="SBS84379.1"/>
    </source>
</evidence>
<feature type="compositionally biased region" description="Basic and acidic residues" evidence="1">
    <location>
        <begin position="68"/>
        <end position="77"/>
    </location>
</feature>
<reference evidence="4 5" key="2">
    <citation type="submission" date="2016-05" db="EMBL/GenBank/DDBJ databases">
        <authorList>
            <person name="Naeem Raeece"/>
        </authorList>
    </citation>
    <scope>NUCLEOTIDE SEQUENCE [LARGE SCALE GENOMIC DNA]</scope>
</reference>
<feature type="region of interest" description="Disordered" evidence="1">
    <location>
        <begin position="62"/>
        <end position="108"/>
    </location>
</feature>
<dbReference type="AlphaFoldDB" id="A0A1A8VV64"/>
<feature type="compositionally biased region" description="Basic and acidic residues" evidence="1">
    <location>
        <begin position="85"/>
        <end position="101"/>
    </location>
</feature>
<gene>
    <name evidence="3" type="ORF">POVCU1_023540</name>
    <name evidence="2" type="ORF">POVCU2_0025800</name>
</gene>
<evidence type="ECO:0000313" key="5">
    <source>
        <dbReference type="Proteomes" id="UP000078560"/>
    </source>
</evidence>
<protein>
    <submittedName>
        <fullName evidence="2">Uncharacterized protein</fullName>
    </submittedName>
</protein>
<dbReference type="EMBL" id="FLQU01000354">
    <property type="protein sequence ID" value="SBS84379.1"/>
    <property type="molecule type" value="Genomic_DNA"/>
</dbReference>
<sequence>MDLSKNVLNCSQQRSANLPICFSCGHLCKATKDVHPVLIGCWFILIFNTRIWKFEDSGEMNHLTGRNGAERGTDGQHSKRRRREGGKTMDHSERIASHRTPEALINFE</sequence>
<dbReference type="Proteomes" id="UP000078546">
    <property type="component" value="Unassembled WGS sequence"/>
</dbReference>